<feature type="transmembrane region" description="Helical" evidence="1">
    <location>
        <begin position="251"/>
        <end position="272"/>
    </location>
</feature>
<gene>
    <name evidence="2" type="ordered locus">Psta_4623</name>
</gene>
<protein>
    <recommendedName>
        <fullName evidence="4">Major facilitator superfamily MFS_1</fullName>
    </recommendedName>
</protein>
<keyword evidence="3" id="KW-1185">Reference proteome</keyword>
<dbReference type="Pfam" id="PF18943">
    <property type="entry name" value="DUF5690"/>
    <property type="match status" value="1"/>
</dbReference>
<dbReference type="AlphaFoldDB" id="D2R762"/>
<feature type="transmembrane region" description="Helical" evidence="1">
    <location>
        <begin position="71"/>
        <end position="94"/>
    </location>
</feature>
<feature type="transmembrane region" description="Helical" evidence="1">
    <location>
        <begin position="100"/>
        <end position="118"/>
    </location>
</feature>
<feature type="transmembrane region" description="Helical" evidence="1">
    <location>
        <begin position="279"/>
        <end position="299"/>
    </location>
</feature>
<reference evidence="2 3" key="1">
    <citation type="journal article" date="2009" name="Stand. Genomic Sci.">
        <title>Complete genome sequence of Pirellula staleyi type strain (ATCC 27377).</title>
        <authorList>
            <person name="Clum A."/>
            <person name="Tindall B.J."/>
            <person name="Sikorski J."/>
            <person name="Ivanova N."/>
            <person name="Mavrommatis K."/>
            <person name="Lucas S."/>
            <person name="Glavina del Rio T."/>
            <person name="Nolan M."/>
            <person name="Chen F."/>
            <person name="Tice H."/>
            <person name="Pitluck S."/>
            <person name="Cheng J.F."/>
            <person name="Chertkov O."/>
            <person name="Brettin T."/>
            <person name="Han C."/>
            <person name="Detter J.C."/>
            <person name="Kuske C."/>
            <person name="Bruce D."/>
            <person name="Goodwin L."/>
            <person name="Ovchinikova G."/>
            <person name="Pati A."/>
            <person name="Mikhailova N."/>
            <person name="Chen A."/>
            <person name="Palaniappan K."/>
            <person name="Land M."/>
            <person name="Hauser L."/>
            <person name="Chang Y.J."/>
            <person name="Jeffries C.D."/>
            <person name="Chain P."/>
            <person name="Rohde M."/>
            <person name="Goker M."/>
            <person name="Bristow J."/>
            <person name="Eisen J.A."/>
            <person name="Markowitz V."/>
            <person name="Hugenholtz P."/>
            <person name="Kyrpides N.C."/>
            <person name="Klenk H.P."/>
            <person name="Lapidus A."/>
        </authorList>
    </citation>
    <scope>NUCLEOTIDE SEQUENCE [LARGE SCALE GENOMIC DNA]</scope>
    <source>
        <strain evidence="3">ATCC 27377 / DSM 6068 / ICPB 4128</strain>
    </source>
</reference>
<feature type="transmembrane region" description="Helical" evidence="1">
    <location>
        <begin position="377"/>
        <end position="400"/>
    </location>
</feature>
<dbReference type="KEGG" id="psl:Psta_4623"/>
<proteinExistence type="predicted"/>
<sequence length="414" mass="45287">MTAAWAVTAAFGAYFCMYAFRKPFAAAAFKDMVYWGVNLKVMLVVAQVLGYATAKFIGIKVIAEMTPARRAVGILLLIGIAHVALLFFAIVPFALKPLLLFANGLSLGMVFGLVLGFLEGRSLTEALSAGLCASFILADGATKAVGSWLLSQGISEFWMPFVAGLLFIIPLLIFVAMLSRIQPPTTHDIEHRSERLPMTAADRSSFLHRYGIGLGLLVLVYLLITVLRSVRSDFAREIWQSFGQPAEPADFWQSEMIVALGVVLVNGLSVFIRSNRYAFFASLAVSGGGMMLVALALVLRSADLIDGFVVMTLLGLGLYLPYVAVHTTVFERLIAMTRDRGNVGFLLYVADAVGYLGYVVVMLVKNFASPKVNFYDFLATASWLVVVVSTICLLFCGIYFERRMRGLHDYSSPK</sequence>
<feature type="transmembrane region" description="Helical" evidence="1">
    <location>
        <begin position="37"/>
        <end position="59"/>
    </location>
</feature>
<evidence type="ECO:0000313" key="2">
    <source>
        <dbReference type="EMBL" id="ADB19265.1"/>
    </source>
</evidence>
<dbReference type="eggNOG" id="ENOG502Z7UP">
    <property type="taxonomic scope" value="Bacteria"/>
</dbReference>
<evidence type="ECO:0008006" key="4">
    <source>
        <dbReference type="Google" id="ProtNLM"/>
    </source>
</evidence>
<keyword evidence="1" id="KW-0472">Membrane</keyword>
<keyword evidence="1" id="KW-1133">Transmembrane helix</keyword>
<dbReference type="HOGENOM" id="CLU_609286_0_0_0"/>
<evidence type="ECO:0000256" key="1">
    <source>
        <dbReference type="SAM" id="Phobius"/>
    </source>
</evidence>
<dbReference type="EMBL" id="CP001848">
    <property type="protein sequence ID" value="ADB19265.1"/>
    <property type="molecule type" value="Genomic_DNA"/>
</dbReference>
<accession>D2R762</accession>
<dbReference type="STRING" id="530564.Psta_4623"/>
<organism evidence="2 3">
    <name type="scientific">Pirellula staleyi (strain ATCC 27377 / DSM 6068 / ICPB 4128)</name>
    <name type="common">Pirella staleyi</name>
    <dbReference type="NCBI Taxonomy" id="530564"/>
    <lineage>
        <taxon>Bacteria</taxon>
        <taxon>Pseudomonadati</taxon>
        <taxon>Planctomycetota</taxon>
        <taxon>Planctomycetia</taxon>
        <taxon>Pirellulales</taxon>
        <taxon>Pirellulaceae</taxon>
        <taxon>Pirellula</taxon>
    </lineage>
</organism>
<feature type="transmembrane region" description="Helical" evidence="1">
    <location>
        <begin position="210"/>
        <end position="231"/>
    </location>
</feature>
<dbReference type="Proteomes" id="UP000001887">
    <property type="component" value="Chromosome"/>
</dbReference>
<feature type="transmembrane region" description="Helical" evidence="1">
    <location>
        <begin position="305"/>
        <end position="325"/>
    </location>
</feature>
<feature type="transmembrane region" description="Helical" evidence="1">
    <location>
        <begin position="130"/>
        <end position="151"/>
    </location>
</feature>
<feature type="transmembrane region" description="Helical" evidence="1">
    <location>
        <begin position="157"/>
        <end position="178"/>
    </location>
</feature>
<name>D2R762_PIRSD</name>
<keyword evidence="1" id="KW-0812">Transmembrane</keyword>
<evidence type="ECO:0000313" key="3">
    <source>
        <dbReference type="Proteomes" id="UP000001887"/>
    </source>
</evidence>
<feature type="transmembrane region" description="Helical" evidence="1">
    <location>
        <begin position="345"/>
        <end position="365"/>
    </location>
</feature>
<dbReference type="InterPro" id="IPR043745">
    <property type="entry name" value="DUF5690"/>
</dbReference>